<dbReference type="GO" id="GO:0008234">
    <property type="term" value="F:cysteine-type peptidase activity"/>
    <property type="evidence" value="ECO:0007669"/>
    <property type="project" value="UniProtKB-KW"/>
</dbReference>
<proteinExistence type="predicted"/>
<comment type="caution">
    <text evidence="5">The sequence shown here is derived from an EMBL/GenBank/DDBJ whole genome shotgun (WGS) entry which is preliminary data.</text>
</comment>
<dbReference type="Gene3D" id="2.40.260.10">
    <property type="entry name" value="Sortase"/>
    <property type="match status" value="1"/>
</dbReference>
<dbReference type="NCBIfam" id="TIGR01076">
    <property type="entry name" value="sortase_fam"/>
    <property type="match status" value="1"/>
</dbReference>
<evidence type="ECO:0000256" key="4">
    <source>
        <dbReference type="PIRSR" id="PIRSR605754-1"/>
    </source>
</evidence>
<keyword evidence="1" id="KW-0645">Protease</keyword>
<name>A0A4S3B616_9ENTE</name>
<dbReference type="EMBL" id="SDGV01000016">
    <property type="protein sequence ID" value="THB61133.1"/>
    <property type="molecule type" value="Genomic_DNA"/>
</dbReference>
<dbReference type="InterPro" id="IPR042007">
    <property type="entry name" value="Sortase_A"/>
</dbReference>
<organism evidence="5 6">
    <name type="scientific">Vagococcus silagei</name>
    <dbReference type="NCBI Taxonomy" id="2508885"/>
    <lineage>
        <taxon>Bacteria</taxon>
        <taxon>Bacillati</taxon>
        <taxon>Bacillota</taxon>
        <taxon>Bacilli</taxon>
        <taxon>Lactobacillales</taxon>
        <taxon>Enterococcaceae</taxon>
        <taxon>Vagococcus</taxon>
    </lineage>
</organism>
<evidence type="ECO:0000256" key="2">
    <source>
        <dbReference type="ARBA" id="ARBA00022801"/>
    </source>
</evidence>
<dbReference type="GO" id="GO:0006508">
    <property type="term" value="P:proteolysis"/>
    <property type="evidence" value="ECO:0007669"/>
    <property type="project" value="UniProtKB-KW"/>
</dbReference>
<keyword evidence="2" id="KW-0378">Hydrolase</keyword>
<dbReference type="AlphaFoldDB" id="A0A4S3B616"/>
<evidence type="ECO:0000256" key="3">
    <source>
        <dbReference type="ARBA" id="ARBA00022807"/>
    </source>
</evidence>
<dbReference type="SUPFAM" id="SSF63817">
    <property type="entry name" value="Sortase"/>
    <property type="match status" value="1"/>
</dbReference>
<evidence type="ECO:0000313" key="6">
    <source>
        <dbReference type="Proteomes" id="UP000310506"/>
    </source>
</evidence>
<accession>A0A4S3B616</accession>
<protein>
    <submittedName>
        <fullName evidence="5">Class A sortase</fullName>
    </submittedName>
</protein>
<keyword evidence="3" id="KW-0788">Thiol protease</keyword>
<feature type="active site" description="Proton donor/acceptor" evidence="4">
    <location>
        <position position="122"/>
    </location>
</feature>
<evidence type="ECO:0000313" key="5">
    <source>
        <dbReference type="EMBL" id="THB61133.1"/>
    </source>
</evidence>
<evidence type="ECO:0000256" key="1">
    <source>
        <dbReference type="ARBA" id="ARBA00022670"/>
    </source>
</evidence>
<keyword evidence="6" id="KW-1185">Reference proteome</keyword>
<dbReference type="Proteomes" id="UP000310506">
    <property type="component" value="Unassembled WGS sequence"/>
</dbReference>
<dbReference type="InterPro" id="IPR023365">
    <property type="entry name" value="Sortase_dom-sf"/>
</dbReference>
<reference evidence="5 6" key="1">
    <citation type="submission" date="2019-01" db="EMBL/GenBank/DDBJ databases">
        <title>Vagococcus silagei sp. nov. isolated from brewer's grain.</title>
        <authorList>
            <person name="Guu J.-R."/>
        </authorList>
    </citation>
    <scope>NUCLEOTIDE SEQUENCE [LARGE SCALE GENOMIC DNA]</scope>
    <source>
        <strain evidence="5 6">2B-2</strain>
    </source>
</reference>
<dbReference type="Pfam" id="PF04203">
    <property type="entry name" value="Sortase"/>
    <property type="match status" value="1"/>
</dbReference>
<gene>
    <name evidence="5" type="ORF">ESZ54_06880</name>
</gene>
<dbReference type="CDD" id="cd06165">
    <property type="entry name" value="Sortase_A"/>
    <property type="match status" value="1"/>
</dbReference>
<sequence>MILILLLVGLALVFSNQIKNYMVKDSTNNFQVHQYSPDAIKENEKKKASFDFENVQSLDMGLVAKSKANTADMNVIGGIAIPSVELNLPIFKGLSNYAIAVGAGTMTEDQRMGRGNYGLASHYMYDPSLLFAPLVRVELGQKIFLTDLEYVYEYKITMKEYVEPTRVDVIEPVEGKQLVTLVTCDTSGENRLIVQGQLVKKVASSASTKEINDAFKLSQNNIY</sequence>
<dbReference type="OrthoDB" id="1648028at2"/>
<dbReference type="InterPro" id="IPR005754">
    <property type="entry name" value="Sortase"/>
</dbReference>
<feature type="active site" description="Acyl-thioester intermediate" evidence="4">
    <location>
        <position position="184"/>
    </location>
</feature>